<accession>A0A1B9J0T8</accession>
<keyword evidence="3" id="KW-1185">Reference proteome</keyword>
<feature type="compositionally biased region" description="Basic and acidic residues" evidence="1">
    <location>
        <begin position="1"/>
        <end position="26"/>
    </location>
</feature>
<protein>
    <submittedName>
        <fullName evidence="2">Uncharacterized protein</fullName>
    </submittedName>
</protein>
<dbReference type="EMBL" id="KI669459">
    <property type="protein sequence ID" value="OCF61400.1"/>
    <property type="molecule type" value="Genomic_DNA"/>
</dbReference>
<name>A0A1B9J0T8_9TREE</name>
<sequence length="309" mass="35528">MESHFDRYGSCSRESRRPRGTDRNSDETAGQSETQTNSAEPQRFDEYGNPSATGYTVDEMLQRFRQWANKTGIDLNELHDDRLYDMMTDHLYRKQNMATGQGDDEWELPRSDDHHTALAGDEEEKRQAAEWNSYIGLPPPYEGQPALSRRSKTKRHLTRGVTTRVGVHKDWNCELVMEFPQETIWASLPTGGSTDIWVPRSTIAYRVETQRLFLESPDKWLASLTIPQVIDSMLPDIPMDDKIARSRTAMSMAQTWSEQKRREYLRNYQGGSHSSRRRSNTTFSPPPRSAAPRVPPFCDICGELDCWGC</sequence>
<gene>
    <name evidence="2" type="ORF">L486_01048</name>
</gene>
<feature type="region of interest" description="Disordered" evidence="1">
    <location>
        <begin position="267"/>
        <end position="291"/>
    </location>
</feature>
<feature type="region of interest" description="Disordered" evidence="1">
    <location>
        <begin position="1"/>
        <end position="53"/>
    </location>
</feature>
<dbReference type="AlphaFoldDB" id="A0A1B9J0T8"/>
<reference evidence="2 3" key="1">
    <citation type="submission" date="2013-07" db="EMBL/GenBank/DDBJ databases">
        <title>The Genome Sequence of Kwoniella mangroviensis CBS10435.</title>
        <authorList>
            <consortium name="The Broad Institute Genome Sequencing Platform"/>
            <person name="Cuomo C."/>
            <person name="Litvintseva A."/>
            <person name="Chen Y."/>
            <person name="Heitman J."/>
            <person name="Sun S."/>
            <person name="Springer D."/>
            <person name="Dromer F."/>
            <person name="Young S.K."/>
            <person name="Zeng Q."/>
            <person name="Gargeya S."/>
            <person name="Fitzgerald M."/>
            <person name="Abouelleil A."/>
            <person name="Alvarado L."/>
            <person name="Berlin A.M."/>
            <person name="Chapman S.B."/>
            <person name="Dewar J."/>
            <person name="Goldberg J."/>
            <person name="Griggs A."/>
            <person name="Gujja S."/>
            <person name="Hansen M."/>
            <person name="Howarth C."/>
            <person name="Imamovic A."/>
            <person name="Larimer J."/>
            <person name="McCowan C."/>
            <person name="Murphy C."/>
            <person name="Pearson M."/>
            <person name="Priest M."/>
            <person name="Roberts A."/>
            <person name="Saif S."/>
            <person name="Shea T."/>
            <person name="Sykes S."/>
            <person name="Wortman J."/>
            <person name="Nusbaum C."/>
            <person name="Birren B."/>
        </authorList>
    </citation>
    <scope>NUCLEOTIDE SEQUENCE [LARGE SCALE GENOMIC DNA]</scope>
    <source>
        <strain evidence="2 3">CBS 10435</strain>
    </source>
</reference>
<evidence type="ECO:0000313" key="2">
    <source>
        <dbReference type="EMBL" id="OCF61400.1"/>
    </source>
</evidence>
<proteinExistence type="predicted"/>
<organism evidence="2 3">
    <name type="scientific">Kwoniella mangroviensis CBS 10435</name>
    <dbReference type="NCBI Taxonomy" id="1331196"/>
    <lineage>
        <taxon>Eukaryota</taxon>
        <taxon>Fungi</taxon>
        <taxon>Dikarya</taxon>
        <taxon>Basidiomycota</taxon>
        <taxon>Agaricomycotina</taxon>
        <taxon>Tremellomycetes</taxon>
        <taxon>Tremellales</taxon>
        <taxon>Cryptococcaceae</taxon>
        <taxon>Kwoniella</taxon>
    </lineage>
</organism>
<feature type="compositionally biased region" description="Polar residues" evidence="1">
    <location>
        <begin position="27"/>
        <end position="40"/>
    </location>
</feature>
<evidence type="ECO:0000313" key="3">
    <source>
        <dbReference type="Proteomes" id="UP000092583"/>
    </source>
</evidence>
<evidence type="ECO:0000256" key="1">
    <source>
        <dbReference type="SAM" id="MobiDB-lite"/>
    </source>
</evidence>
<dbReference type="Proteomes" id="UP000092583">
    <property type="component" value="Unassembled WGS sequence"/>
</dbReference>
<reference evidence="3" key="2">
    <citation type="submission" date="2013-12" db="EMBL/GenBank/DDBJ databases">
        <title>Evolution of pathogenesis and genome organization in the Tremellales.</title>
        <authorList>
            <person name="Cuomo C."/>
            <person name="Litvintseva A."/>
            <person name="Heitman J."/>
            <person name="Chen Y."/>
            <person name="Sun S."/>
            <person name="Springer D."/>
            <person name="Dromer F."/>
            <person name="Young S."/>
            <person name="Zeng Q."/>
            <person name="Chapman S."/>
            <person name="Gujja S."/>
            <person name="Saif S."/>
            <person name="Birren B."/>
        </authorList>
    </citation>
    <scope>NUCLEOTIDE SEQUENCE [LARGE SCALE GENOMIC DNA]</scope>
    <source>
        <strain evidence="3">CBS 10435</strain>
    </source>
</reference>